<feature type="compositionally biased region" description="Low complexity" evidence="1">
    <location>
        <begin position="198"/>
        <end position="217"/>
    </location>
</feature>
<keyword evidence="2" id="KW-1133">Transmembrane helix</keyword>
<keyword evidence="3" id="KW-0732">Signal</keyword>
<name>A0ABW1U626_9LACO</name>
<feature type="signal peptide" evidence="3">
    <location>
        <begin position="1"/>
        <end position="24"/>
    </location>
</feature>
<dbReference type="RefSeq" id="WP_125575755.1">
    <property type="nucleotide sequence ID" value="NZ_JBHSSO010000008.1"/>
</dbReference>
<keyword evidence="2" id="KW-0472">Membrane</keyword>
<dbReference type="Proteomes" id="UP001596258">
    <property type="component" value="Unassembled WGS sequence"/>
</dbReference>
<dbReference type="InterPro" id="IPR026409">
    <property type="entry name" value="Firmicu_CTERM"/>
</dbReference>
<feature type="chain" id="PRO_5045850339" evidence="3">
    <location>
        <begin position="25"/>
        <end position="405"/>
    </location>
</feature>
<organism evidence="4 5">
    <name type="scientific">Levilactobacillus angrenensis</name>
    <dbReference type="NCBI Taxonomy" id="2486020"/>
    <lineage>
        <taxon>Bacteria</taxon>
        <taxon>Bacillati</taxon>
        <taxon>Bacillota</taxon>
        <taxon>Bacilli</taxon>
        <taxon>Lactobacillales</taxon>
        <taxon>Lactobacillaceae</taxon>
        <taxon>Levilactobacillus</taxon>
    </lineage>
</organism>
<protein>
    <submittedName>
        <fullName evidence="4">Firmicu-CTERM sorting domain-containing protein</fullName>
    </submittedName>
</protein>
<dbReference type="NCBIfam" id="TIGR04145">
    <property type="entry name" value="Firmicu_CTERM"/>
    <property type="match status" value="2"/>
</dbReference>
<gene>
    <name evidence="4" type="ORF">ACFP1M_02190</name>
</gene>
<evidence type="ECO:0000256" key="2">
    <source>
        <dbReference type="SAM" id="Phobius"/>
    </source>
</evidence>
<feature type="region of interest" description="Disordered" evidence="1">
    <location>
        <begin position="181"/>
        <end position="218"/>
    </location>
</feature>
<evidence type="ECO:0000256" key="3">
    <source>
        <dbReference type="SAM" id="SignalP"/>
    </source>
</evidence>
<reference evidence="5" key="1">
    <citation type="journal article" date="2019" name="Int. J. Syst. Evol. Microbiol.">
        <title>The Global Catalogue of Microorganisms (GCM) 10K type strain sequencing project: providing services to taxonomists for standard genome sequencing and annotation.</title>
        <authorList>
            <consortium name="The Broad Institute Genomics Platform"/>
            <consortium name="The Broad Institute Genome Sequencing Center for Infectious Disease"/>
            <person name="Wu L."/>
            <person name="Ma J."/>
        </authorList>
    </citation>
    <scope>NUCLEOTIDE SEQUENCE [LARGE SCALE GENOMIC DNA]</scope>
    <source>
        <strain evidence="5">CCM 8893</strain>
    </source>
</reference>
<evidence type="ECO:0000313" key="5">
    <source>
        <dbReference type="Proteomes" id="UP001596258"/>
    </source>
</evidence>
<comment type="caution">
    <text evidence="4">The sequence shown here is derived from an EMBL/GenBank/DDBJ whole genome shotgun (WGS) entry which is preliminary data.</text>
</comment>
<proteinExistence type="predicted"/>
<keyword evidence="5" id="KW-1185">Reference proteome</keyword>
<accession>A0ABW1U626</accession>
<sequence length="405" mass="43036">MKLWKLMIAGVVALGLAGAATVSATPVTAHASDNVTIDGKFSDWDGTSLTVGYNGYTALKSNGKYIDVYVKMKNGPVPGHGDYIFKIGGKTYHAWSNDIDGTPSKGSVKSFTVTGGSDFDGTQYGTVGAGYTTNDGSNYLGEFRIDLSKFGLKDSDNGDQVTMTNPNIGSDAAKTTVDDMSASDDANATSGVVDGKADSSSKATTTTDTNASNDNDNLNIKIDGKYEDWKDIKLTEGYGGYTALVSDGDKVYAYARMKYQTIPRTGYRFDFNGKTIYVWANDVPTNPVKHGEAVAVHFYGGNTEQDYDPNADYGQVGMGYVSSDSNGKNIIEFEIDVGKLNLSSMTGQTITMDNSSIGDKAVTVAGGSTGPYVISGIGLGIAGLGYWRLRKSGKLKRREKQTTGK</sequence>
<feature type="transmembrane region" description="Helical" evidence="2">
    <location>
        <begin position="370"/>
        <end position="389"/>
    </location>
</feature>
<keyword evidence="2" id="KW-0812">Transmembrane</keyword>
<evidence type="ECO:0000256" key="1">
    <source>
        <dbReference type="SAM" id="MobiDB-lite"/>
    </source>
</evidence>
<dbReference type="EMBL" id="JBHSSO010000008">
    <property type="protein sequence ID" value="MFC6289024.1"/>
    <property type="molecule type" value="Genomic_DNA"/>
</dbReference>
<evidence type="ECO:0000313" key="4">
    <source>
        <dbReference type="EMBL" id="MFC6289024.1"/>
    </source>
</evidence>